<comment type="subunit">
    <text evidence="6">Consists of a catalytic RNA component (M1 or rnpB) and a protein subunit.</text>
</comment>
<dbReference type="Gene3D" id="3.30.230.10">
    <property type="match status" value="1"/>
</dbReference>
<evidence type="ECO:0000256" key="7">
    <source>
        <dbReference type="NCBIfam" id="TIGR00188"/>
    </source>
</evidence>
<name>A0A1F4VBZ5_UNCKA</name>
<reference evidence="8 9" key="1">
    <citation type="journal article" date="2016" name="Nat. Commun.">
        <title>Thousands of microbial genomes shed light on interconnected biogeochemical processes in an aquifer system.</title>
        <authorList>
            <person name="Anantharaman K."/>
            <person name="Brown C.T."/>
            <person name="Hug L.A."/>
            <person name="Sharon I."/>
            <person name="Castelle C.J."/>
            <person name="Probst A.J."/>
            <person name="Thomas B.C."/>
            <person name="Singh A."/>
            <person name="Wilkins M.J."/>
            <person name="Karaoz U."/>
            <person name="Brodie E.L."/>
            <person name="Williams K.H."/>
            <person name="Hubbard S.S."/>
            <person name="Banfield J.F."/>
        </authorList>
    </citation>
    <scope>NUCLEOTIDE SEQUENCE [LARGE SCALE GENOMIC DNA]</scope>
</reference>
<dbReference type="GO" id="GO:0030677">
    <property type="term" value="C:ribonuclease P complex"/>
    <property type="evidence" value="ECO:0007669"/>
    <property type="project" value="TreeGrafter"/>
</dbReference>
<evidence type="ECO:0000256" key="4">
    <source>
        <dbReference type="ARBA" id="ARBA00022801"/>
    </source>
</evidence>
<dbReference type="SUPFAM" id="SSF54211">
    <property type="entry name" value="Ribosomal protein S5 domain 2-like"/>
    <property type="match status" value="1"/>
</dbReference>
<dbReference type="NCBIfam" id="TIGR00188">
    <property type="entry name" value="rnpA"/>
    <property type="match status" value="1"/>
</dbReference>
<keyword evidence="2 6" id="KW-0540">Nuclease</keyword>
<comment type="function">
    <text evidence="6">RNaseP catalyzes the removal of the 5'-leader sequence from pre-tRNA to produce the mature 5'-terminus. It can also cleave other RNA substrates such as 4.5S RNA. The protein component plays an auxiliary but essential role in vivo by binding to the 5'-leader sequence and broadening the substrate specificity of the ribozyme.</text>
</comment>
<dbReference type="InterPro" id="IPR000100">
    <property type="entry name" value="RNase_P"/>
</dbReference>
<evidence type="ECO:0000256" key="5">
    <source>
        <dbReference type="ARBA" id="ARBA00022884"/>
    </source>
</evidence>
<comment type="similarity">
    <text evidence="6">Belongs to the RnpA family.</text>
</comment>
<keyword evidence="5 6" id="KW-0694">RNA-binding</keyword>
<dbReference type="InterPro" id="IPR020568">
    <property type="entry name" value="Ribosomal_Su5_D2-typ_SF"/>
</dbReference>
<evidence type="ECO:0000256" key="1">
    <source>
        <dbReference type="ARBA" id="ARBA00022694"/>
    </source>
</evidence>
<dbReference type="AlphaFoldDB" id="A0A1F4VBZ5"/>
<dbReference type="Proteomes" id="UP000179005">
    <property type="component" value="Unassembled WGS sequence"/>
</dbReference>
<dbReference type="GO" id="GO:0000049">
    <property type="term" value="F:tRNA binding"/>
    <property type="evidence" value="ECO:0007669"/>
    <property type="project" value="UniProtKB-UniRule"/>
</dbReference>
<evidence type="ECO:0000256" key="3">
    <source>
        <dbReference type="ARBA" id="ARBA00022759"/>
    </source>
</evidence>
<dbReference type="GO" id="GO:0004526">
    <property type="term" value="F:ribonuclease P activity"/>
    <property type="evidence" value="ECO:0007669"/>
    <property type="project" value="UniProtKB-UniRule"/>
</dbReference>
<comment type="caution">
    <text evidence="8">The sequence shown here is derived from an EMBL/GenBank/DDBJ whole genome shotgun (WGS) entry which is preliminary data.</text>
</comment>
<evidence type="ECO:0000313" key="8">
    <source>
        <dbReference type="EMBL" id="OGC54715.1"/>
    </source>
</evidence>
<dbReference type="HAMAP" id="MF_00227">
    <property type="entry name" value="RNase_P"/>
    <property type="match status" value="1"/>
</dbReference>
<evidence type="ECO:0000256" key="2">
    <source>
        <dbReference type="ARBA" id="ARBA00022722"/>
    </source>
</evidence>
<keyword evidence="4 6" id="KW-0378">Hydrolase</keyword>
<dbReference type="EMBL" id="MEVC01000018">
    <property type="protein sequence ID" value="OGC54715.1"/>
    <property type="molecule type" value="Genomic_DNA"/>
</dbReference>
<evidence type="ECO:0000313" key="9">
    <source>
        <dbReference type="Proteomes" id="UP000179005"/>
    </source>
</evidence>
<organism evidence="8 9">
    <name type="scientific">candidate division WWE3 bacterium RIFCSPHIGHO2_01_FULL_48_15</name>
    <dbReference type="NCBI Taxonomy" id="1802619"/>
    <lineage>
        <taxon>Bacteria</taxon>
        <taxon>Katanobacteria</taxon>
    </lineage>
</organism>
<dbReference type="Pfam" id="PF00825">
    <property type="entry name" value="Ribonuclease_P"/>
    <property type="match status" value="1"/>
</dbReference>
<dbReference type="GO" id="GO:0042781">
    <property type="term" value="F:3'-tRNA processing endoribonuclease activity"/>
    <property type="evidence" value="ECO:0007669"/>
    <property type="project" value="TreeGrafter"/>
</dbReference>
<dbReference type="GO" id="GO:0001682">
    <property type="term" value="P:tRNA 5'-leader removal"/>
    <property type="evidence" value="ECO:0007669"/>
    <property type="project" value="UniProtKB-UniRule"/>
</dbReference>
<accession>A0A1F4VBZ5</accession>
<comment type="catalytic activity">
    <reaction evidence="6">
        <text>Endonucleolytic cleavage of RNA, removing 5'-extranucleotides from tRNA precursor.</text>
        <dbReference type="EC" id="3.1.26.5"/>
    </reaction>
</comment>
<gene>
    <name evidence="6" type="primary">rnpA</name>
    <name evidence="8" type="ORF">A2797_01445</name>
</gene>
<sequence length="120" mass="13433">MLPKTNRLFSDYDFRQVRRRGRQFGSPFFSLYTFSQPVPGASRFGFVVSAKIDKRATERNRIKRIFRDEVARLLPAIGPGFSSAFWVRGAALGAPPGKVRASIREALQKAGILEKQVASS</sequence>
<protein>
    <recommendedName>
        <fullName evidence="6 7">Ribonuclease P protein component</fullName>
        <shortName evidence="6">RNase P protein</shortName>
        <shortName evidence="6">RNaseP protein</shortName>
        <ecNumber evidence="6 7">3.1.26.5</ecNumber>
    </recommendedName>
    <alternativeName>
        <fullName evidence="6">Protein C5</fullName>
    </alternativeName>
</protein>
<dbReference type="STRING" id="1802619.A2797_01445"/>
<dbReference type="PANTHER" id="PTHR33992:SF1">
    <property type="entry name" value="RIBONUCLEASE P PROTEIN COMPONENT"/>
    <property type="match status" value="1"/>
</dbReference>
<dbReference type="InterPro" id="IPR014721">
    <property type="entry name" value="Ribsml_uS5_D2-typ_fold_subgr"/>
</dbReference>
<dbReference type="EC" id="3.1.26.5" evidence="6 7"/>
<proteinExistence type="inferred from homology"/>
<evidence type="ECO:0000256" key="6">
    <source>
        <dbReference type="HAMAP-Rule" id="MF_00227"/>
    </source>
</evidence>
<keyword evidence="1 6" id="KW-0819">tRNA processing</keyword>
<keyword evidence="3 6" id="KW-0255">Endonuclease</keyword>
<dbReference type="PANTHER" id="PTHR33992">
    <property type="entry name" value="RIBONUCLEASE P PROTEIN COMPONENT"/>
    <property type="match status" value="1"/>
</dbReference>